<accession>A0A9Q0NC06</accession>
<dbReference type="EMBL" id="WJQU01000001">
    <property type="protein sequence ID" value="KAJ6647523.1"/>
    <property type="molecule type" value="Genomic_DNA"/>
</dbReference>
<dbReference type="Proteomes" id="UP001151699">
    <property type="component" value="Chromosome A"/>
</dbReference>
<reference evidence="2" key="1">
    <citation type="submission" date="2022-07" db="EMBL/GenBank/DDBJ databases">
        <authorList>
            <person name="Trinca V."/>
            <person name="Uliana J.V.C."/>
            <person name="Torres T.T."/>
            <person name="Ward R.J."/>
            <person name="Monesi N."/>
        </authorList>
    </citation>
    <scope>NUCLEOTIDE SEQUENCE</scope>
    <source>
        <strain evidence="2">HSMRA1968</strain>
        <tissue evidence="2">Whole embryos</tissue>
    </source>
</reference>
<feature type="region of interest" description="Disordered" evidence="1">
    <location>
        <begin position="32"/>
        <end position="55"/>
    </location>
</feature>
<protein>
    <submittedName>
        <fullName evidence="2">Uncharacterized protein</fullName>
    </submittedName>
</protein>
<evidence type="ECO:0000313" key="3">
    <source>
        <dbReference type="Proteomes" id="UP001151699"/>
    </source>
</evidence>
<evidence type="ECO:0000256" key="1">
    <source>
        <dbReference type="SAM" id="MobiDB-lite"/>
    </source>
</evidence>
<name>A0A9Q0NC06_9DIPT</name>
<organism evidence="2 3">
    <name type="scientific">Pseudolycoriella hygida</name>
    <dbReference type="NCBI Taxonomy" id="35572"/>
    <lineage>
        <taxon>Eukaryota</taxon>
        <taxon>Metazoa</taxon>
        <taxon>Ecdysozoa</taxon>
        <taxon>Arthropoda</taxon>
        <taxon>Hexapoda</taxon>
        <taxon>Insecta</taxon>
        <taxon>Pterygota</taxon>
        <taxon>Neoptera</taxon>
        <taxon>Endopterygota</taxon>
        <taxon>Diptera</taxon>
        <taxon>Nematocera</taxon>
        <taxon>Sciaroidea</taxon>
        <taxon>Sciaridae</taxon>
        <taxon>Pseudolycoriella</taxon>
    </lineage>
</organism>
<proteinExistence type="predicted"/>
<dbReference type="AlphaFoldDB" id="A0A9Q0NC06"/>
<comment type="caution">
    <text evidence="2">The sequence shown here is derived from an EMBL/GenBank/DDBJ whole genome shotgun (WGS) entry which is preliminary data.</text>
</comment>
<evidence type="ECO:0000313" key="2">
    <source>
        <dbReference type="EMBL" id="KAJ6647523.1"/>
    </source>
</evidence>
<sequence length="55" mass="6312">MDDLEKQLQKLQLLNNRDLSPKPSQGLLLKKVAPEIPPKPKKNQKSQSVKLFHSH</sequence>
<gene>
    <name evidence="2" type="ORF">Bhyg_02746</name>
</gene>
<keyword evidence="3" id="KW-1185">Reference proteome</keyword>